<dbReference type="Gene3D" id="2.120.10.30">
    <property type="entry name" value="TolB, C-terminal domain"/>
    <property type="match status" value="4"/>
</dbReference>
<organism evidence="5 6">
    <name type="scientific">Streptomyces ramulosus</name>
    <dbReference type="NCBI Taxonomy" id="47762"/>
    <lineage>
        <taxon>Bacteria</taxon>
        <taxon>Bacillati</taxon>
        <taxon>Actinomycetota</taxon>
        <taxon>Actinomycetes</taxon>
        <taxon>Kitasatosporales</taxon>
        <taxon>Streptomycetaceae</taxon>
        <taxon>Streptomyces</taxon>
    </lineage>
</organism>
<dbReference type="Pfam" id="PF07676">
    <property type="entry name" value="PD40"/>
    <property type="match status" value="6"/>
</dbReference>
<evidence type="ECO:0000313" key="5">
    <source>
        <dbReference type="EMBL" id="MFC5891922.1"/>
    </source>
</evidence>
<keyword evidence="6" id="KW-1185">Reference proteome</keyword>
<dbReference type="EMBL" id="JBHSPW010000001">
    <property type="protein sequence ID" value="MFC5891922.1"/>
    <property type="molecule type" value="Genomic_DNA"/>
</dbReference>
<feature type="region of interest" description="Disordered" evidence="2">
    <location>
        <begin position="1010"/>
        <end position="1044"/>
    </location>
</feature>
<feature type="signal peptide" evidence="3">
    <location>
        <begin position="1"/>
        <end position="28"/>
    </location>
</feature>
<protein>
    <submittedName>
        <fullName evidence="5">Amidohydrolase family protein</fullName>
    </submittedName>
</protein>
<evidence type="ECO:0000256" key="3">
    <source>
        <dbReference type="SAM" id="SignalP"/>
    </source>
</evidence>
<evidence type="ECO:0000256" key="2">
    <source>
        <dbReference type="SAM" id="MobiDB-lite"/>
    </source>
</evidence>
<dbReference type="Gene3D" id="3.30.110.90">
    <property type="entry name" value="Amidohydrolase"/>
    <property type="match status" value="1"/>
</dbReference>
<comment type="caution">
    <text evidence="5">The sequence shown here is derived from an EMBL/GenBank/DDBJ whole genome shotgun (WGS) entry which is preliminary data.</text>
</comment>
<dbReference type="InterPro" id="IPR032466">
    <property type="entry name" value="Metal_Hydrolase"/>
</dbReference>
<dbReference type="SUPFAM" id="SSF51556">
    <property type="entry name" value="Metallo-dependent hydrolases"/>
    <property type="match status" value="1"/>
</dbReference>
<feature type="region of interest" description="Disordered" evidence="2">
    <location>
        <begin position="563"/>
        <end position="582"/>
    </location>
</feature>
<keyword evidence="3" id="KW-0732">Signal</keyword>
<dbReference type="InterPro" id="IPR011042">
    <property type="entry name" value="6-blade_b-propeller_TolB-like"/>
</dbReference>
<dbReference type="SUPFAM" id="SSF51338">
    <property type="entry name" value="Composite domain of metallo-dependent hydrolases"/>
    <property type="match status" value="1"/>
</dbReference>
<dbReference type="PANTHER" id="PTHR36842:SF1">
    <property type="entry name" value="PROTEIN TOLB"/>
    <property type="match status" value="1"/>
</dbReference>
<name>A0ABW1FBT7_9ACTN</name>
<evidence type="ECO:0000313" key="6">
    <source>
        <dbReference type="Proteomes" id="UP001596241"/>
    </source>
</evidence>
<feature type="domain" description="Amidohydrolase-related" evidence="4">
    <location>
        <begin position="903"/>
        <end position="998"/>
    </location>
</feature>
<dbReference type="InterPro" id="IPR006680">
    <property type="entry name" value="Amidohydro-rel"/>
</dbReference>
<dbReference type="InterPro" id="IPR006311">
    <property type="entry name" value="TAT_signal"/>
</dbReference>
<accession>A0ABW1FBT7</accession>
<proteinExistence type="inferred from homology"/>
<dbReference type="RefSeq" id="WP_345080472.1">
    <property type="nucleotide sequence ID" value="NZ_BAAAWG010000006.1"/>
</dbReference>
<dbReference type="Gene3D" id="1.20.58.520">
    <property type="entry name" value="Amidohydrolase"/>
    <property type="match status" value="1"/>
</dbReference>
<dbReference type="Pfam" id="PF01979">
    <property type="entry name" value="Amidohydro_1"/>
    <property type="match status" value="1"/>
</dbReference>
<dbReference type="PROSITE" id="PS51318">
    <property type="entry name" value="TAT"/>
    <property type="match status" value="1"/>
</dbReference>
<feature type="chain" id="PRO_5047382609" evidence="3">
    <location>
        <begin position="29"/>
        <end position="1044"/>
    </location>
</feature>
<evidence type="ECO:0000259" key="4">
    <source>
        <dbReference type="Pfam" id="PF01979"/>
    </source>
</evidence>
<evidence type="ECO:0000256" key="1">
    <source>
        <dbReference type="ARBA" id="ARBA00009820"/>
    </source>
</evidence>
<dbReference type="PANTHER" id="PTHR36842">
    <property type="entry name" value="PROTEIN TOLB HOMOLOG"/>
    <property type="match status" value="1"/>
</dbReference>
<dbReference type="SUPFAM" id="SSF69304">
    <property type="entry name" value="Tricorn protease N-terminal domain"/>
    <property type="match status" value="1"/>
</dbReference>
<dbReference type="Gene3D" id="3.40.50.10910">
    <property type="entry name" value="Amidohydrolase"/>
    <property type="match status" value="1"/>
</dbReference>
<dbReference type="InterPro" id="IPR011059">
    <property type="entry name" value="Metal-dep_hydrolase_composite"/>
</dbReference>
<sequence length="1044" mass="111313">MSVDGVGRRGFLQVASAAGLVAAAPAGAAPAQGAATEGGGEKILTYTAATGGSVTGCPSGGWWLAEVQGVLWRIPRHGGRAQQLTDWTLEPTRPAVSPDGTAVAMSAYRGGGFHLWRMRPDGSGLRQLTDGPWDDRGVAWSPDGSRLAFSSDRGADPVRGGGCHIWTLELRTGRLTRLTDGPFEDYDPAWLPDGRAVAFVRAAHRPGGGDDGGRALARTPATGGGEVTVLRTVPDGRLLCPAASPRGRIAYLHLRYPAGSAALPATGAALLVDGQTVVTGQDLAAAPPWWRGEGRLLYLADGRIRLRTLATGAVEEIAFTARLRVPRTVRRVKRRDLDSAAARPVRGIHRPVLSPDGHHVAFTALNALWTMRLGSPPRRIVHSRPEHYLQMPAWAPDGRSLLYCTDRDGLTAVHRRDLRDGSDTRLAAGGRFTPALSPDGTRLACQDAAGNLLVRDLRTGAERTVAAPLSGGGPPGAPTWSPDGRYLALCDRTRLNQRFREGYHLIRVLDTATGAETRQLPAEHQSLSDRFAAGPVWSPDGRWMALVAESALWLLPVAPDGVPTGPPRQLTDEPADHPSWSGDSRTLSYLCDGRLRLVDRDGGRIRTVPVALTTRRSLPSPRDTVRVHAGQLWDGSGERPRQDVDILLAGHRITAVEPHRPRRAAHRTIDASGQTVIPGLFDSHTHPSPFTYGNRQNLLALAYGITTTASMGGPLYEGALLRESLAGGHLTGPRLLSCAELIDGSRVAYAEGRAHRTPDGVSRTLRRAAALDVDFVKTYVRAPGATMSRAARVAHRLGVPSGSHLCFPGRTAGQRLTTHLQATQRLPFGHATTPLGHVHQDLVQQYADGEFALIATPFTALALLGADPALADDPRVTRLMPPWDAASVRDAARKPPTSDQLAALATEMRAYRRLLGAGAEIALGTDAPLVPVGLHLHLALRALHAHGFSPAETLRTATVTPARLFGLDGHLGTVAPGKIADLTVVDGDPFTDFATLIRTSLVLRDGVPHRRSDLTGVNRAPAHPPRPGHPPSPVSGWPGRAWPG</sequence>
<gene>
    <name evidence="5" type="ORF">ACFP3M_03685</name>
</gene>
<comment type="similarity">
    <text evidence="1">Belongs to the TolB family.</text>
</comment>
<reference evidence="6" key="1">
    <citation type="journal article" date="2019" name="Int. J. Syst. Evol. Microbiol.">
        <title>The Global Catalogue of Microorganisms (GCM) 10K type strain sequencing project: providing services to taxonomists for standard genome sequencing and annotation.</title>
        <authorList>
            <consortium name="The Broad Institute Genomics Platform"/>
            <consortium name="The Broad Institute Genome Sequencing Center for Infectious Disease"/>
            <person name="Wu L."/>
            <person name="Ma J."/>
        </authorList>
    </citation>
    <scope>NUCLEOTIDE SEQUENCE [LARGE SCALE GENOMIC DNA]</scope>
    <source>
        <strain evidence="6">CGMCC 1.15809</strain>
    </source>
</reference>
<feature type="compositionally biased region" description="Pro residues" evidence="2">
    <location>
        <begin position="1022"/>
        <end position="1033"/>
    </location>
</feature>
<dbReference type="InterPro" id="IPR011659">
    <property type="entry name" value="WD40"/>
</dbReference>
<dbReference type="SUPFAM" id="SSF82171">
    <property type="entry name" value="DPP6 N-terminal domain-like"/>
    <property type="match status" value="1"/>
</dbReference>
<dbReference type="Proteomes" id="UP001596241">
    <property type="component" value="Unassembled WGS sequence"/>
</dbReference>
<dbReference type="Gene3D" id="2.30.40.10">
    <property type="entry name" value="Urease, subunit C, domain 1"/>
    <property type="match status" value="1"/>
</dbReference>